<gene>
    <name evidence="2" type="ORF">PR048_008704</name>
</gene>
<evidence type="ECO:0000256" key="1">
    <source>
        <dbReference type="SAM" id="MobiDB-lite"/>
    </source>
</evidence>
<evidence type="ECO:0000313" key="2">
    <source>
        <dbReference type="EMBL" id="KAJ8889206.1"/>
    </source>
</evidence>
<proteinExistence type="predicted"/>
<evidence type="ECO:0000313" key="3">
    <source>
        <dbReference type="Proteomes" id="UP001159363"/>
    </source>
</evidence>
<feature type="region of interest" description="Disordered" evidence="1">
    <location>
        <begin position="189"/>
        <end position="218"/>
    </location>
</feature>
<keyword evidence="3" id="KW-1185">Reference proteome</keyword>
<accession>A0ABQ9HYP8</accession>
<protein>
    <submittedName>
        <fullName evidence="2">Uncharacterized protein</fullName>
    </submittedName>
</protein>
<name>A0ABQ9HYP8_9NEOP</name>
<dbReference type="Proteomes" id="UP001159363">
    <property type="component" value="Chromosome 3"/>
</dbReference>
<comment type="caution">
    <text evidence="2">The sequence shown here is derived from an EMBL/GenBank/DDBJ whole genome shotgun (WGS) entry which is preliminary data.</text>
</comment>
<organism evidence="2 3">
    <name type="scientific">Dryococelus australis</name>
    <dbReference type="NCBI Taxonomy" id="614101"/>
    <lineage>
        <taxon>Eukaryota</taxon>
        <taxon>Metazoa</taxon>
        <taxon>Ecdysozoa</taxon>
        <taxon>Arthropoda</taxon>
        <taxon>Hexapoda</taxon>
        <taxon>Insecta</taxon>
        <taxon>Pterygota</taxon>
        <taxon>Neoptera</taxon>
        <taxon>Polyneoptera</taxon>
        <taxon>Phasmatodea</taxon>
        <taxon>Verophasmatodea</taxon>
        <taxon>Anareolatae</taxon>
        <taxon>Phasmatidae</taxon>
        <taxon>Eurycanthinae</taxon>
        <taxon>Dryococelus</taxon>
    </lineage>
</organism>
<reference evidence="2 3" key="1">
    <citation type="submission" date="2023-02" db="EMBL/GenBank/DDBJ databases">
        <title>LHISI_Scaffold_Assembly.</title>
        <authorList>
            <person name="Stuart O.P."/>
            <person name="Cleave R."/>
            <person name="Magrath M.J.L."/>
            <person name="Mikheyev A.S."/>
        </authorList>
    </citation>
    <scope>NUCLEOTIDE SEQUENCE [LARGE SCALE GENOMIC DNA]</scope>
    <source>
        <strain evidence="2">Daus_M_001</strain>
        <tissue evidence="2">Leg muscle</tissue>
    </source>
</reference>
<sequence length="365" mass="40259">MELPTSKSDETLDVRVSVTRIAPSLLGLGHGVPTGVHPNIKEQLSIRLLASDPICWHVKIELVDPTYQVLKLRGRVLKSGMDPRGYSARSRSRSEGAIRATLIRTPSASSLLRARHGTYLKYNYYAQASEGKVPKSQGFGVSCDLKRQFGRLQRSASASASLCAVNSGTDVRDKHPRPQVHTELKRRVRPATGGVTPPPSTQHQPQIGGPQTGQSRRRRQITRVMCYCYSGEACLTLYMTRNDISHSTHTCRADTSKYRLFTIKGATVAEQLGDPGSIPGRVTPNFHFWESYRTILLVGGVYPGSPTSPAPSFHRCSILVSITHIGSEDLDFKSHPNLFTHSITHLKMYLTKFGGKIQPSNISTQ</sequence>
<dbReference type="EMBL" id="JARBHB010000003">
    <property type="protein sequence ID" value="KAJ8889206.1"/>
    <property type="molecule type" value="Genomic_DNA"/>
</dbReference>